<dbReference type="Gene3D" id="2.60.40.10">
    <property type="entry name" value="Immunoglobulins"/>
    <property type="match status" value="8"/>
</dbReference>
<keyword evidence="5" id="KW-0130">Cell adhesion</keyword>
<keyword evidence="10" id="KW-0393">Immunoglobulin domain</keyword>
<dbReference type="PROSITE" id="PS50835">
    <property type="entry name" value="IG_LIKE"/>
    <property type="match status" value="5"/>
</dbReference>
<feature type="transmembrane region" description="Helical" evidence="11">
    <location>
        <begin position="841"/>
        <end position="862"/>
    </location>
</feature>
<protein>
    <recommendedName>
        <fullName evidence="12">Ig-like domain-containing protein</fullName>
    </recommendedName>
</protein>
<dbReference type="PRINTS" id="PR01472">
    <property type="entry name" value="ICAMVCAM1"/>
</dbReference>
<reference evidence="13" key="3">
    <citation type="submission" date="2025-09" db="UniProtKB">
        <authorList>
            <consortium name="Ensembl"/>
        </authorList>
    </citation>
    <scope>IDENTIFICATION</scope>
</reference>
<dbReference type="InterPro" id="IPR013783">
    <property type="entry name" value="Ig-like_fold"/>
</dbReference>
<reference evidence="13" key="1">
    <citation type="submission" date="2021-04" db="EMBL/GenBank/DDBJ databases">
        <authorList>
            <consortium name="Wellcome Sanger Institute Data Sharing"/>
        </authorList>
    </citation>
    <scope>NUCLEOTIDE SEQUENCE [LARGE SCALE GENOMIC DNA]</scope>
</reference>
<dbReference type="InterPro" id="IPR003597">
    <property type="entry name" value="Ig_C1-set"/>
</dbReference>
<dbReference type="PANTHER" id="PTHR13771:SF9">
    <property type="entry name" value="INTERCELLULAR ADHESION MOLECULE 5"/>
    <property type="match status" value="1"/>
</dbReference>
<evidence type="ECO:0000256" key="4">
    <source>
        <dbReference type="ARBA" id="ARBA00022737"/>
    </source>
</evidence>
<evidence type="ECO:0000256" key="6">
    <source>
        <dbReference type="ARBA" id="ARBA00022989"/>
    </source>
</evidence>
<keyword evidence="4" id="KW-0677">Repeat</keyword>
<evidence type="ECO:0000256" key="11">
    <source>
        <dbReference type="SAM" id="Phobius"/>
    </source>
</evidence>
<feature type="domain" description="Ig-like" evidence="12">
    <location>
        <begin position="290"/>
        <end position="395"/>
    </location>
</feature>
<evidence type="ECO:0000313" key="13">
    <source>
        <dbReference type="Ensembl" id="ENSSAUP00010044319.1"/>
    </source>
</evidence>
<feature type="domain" description="Ig-like" evidence="12">
    <location>
        <begin position="486"/>
        <end position="590"/>
    </location>
</feature>
<feature type="domain" description="Ig-like" evidence="12">
    <location>
        <begin position="592"/>
        <end position="698"/>
    </location>
</feature>
<dbReference type="GO" id="GO:0016020">
    <property type="term" value="C:membrane"/>
    <property type="evidence" value="ECO:0007669"/>
    <property type="project" value="UniProtKB-SubCell"/>
</dbReference>
<dbReference type="SUPFAM" id="SSF48726">
    <property type="entry name" value="Immunoglobulin"/>
    <property type="match status" value="7"/>
</dbReference>
<dbReference type="InterPro" id="IPR007110">
    <property type="entry name" value="Ig-like_dom"/>
</dbReference>
<dbReference type="InParanoid" id="A0A671WZM6"/>
<keyword evidence="9" id="KW-0325">Glycoprotein</keyword>
<evidence type="ECO:0000256" key="8">
    <source>
        <dbReference type="ARBA" id="ARBA00023157"/>
    </source>
</evidence>
<evidence type="ECO:0000256" key="9">
    <source>
        <dbReference type="ARBA" id="ARBA00023180"/>
    </source>
</evidence>
<accession>A0A671WZM6</accession>
<evidence type="ECO:0000256" key="10">
    <source>
        <dbReference type="ARBA" id="ARBA00023319"/>
    </source>
</evidence>
<dbReference type="Proteomes" id="UP000472265">
    <property type="component" value="Chromosome 23"/>
</dbReference>
<sequence length="896" mass="99389">DNQVIHNIQYIVYILVNISCPITLDPPEVIGEYGDTVVVNCSSSEEFHDGLVLKLGNTYHNDSDDENFVSGPLFLSNWMVKAECRIKLSETLECSRELGITIYKTPDTVKVSAVVGGPMVEGKEYTLVCGIDNVAPVQKLKVIWYRDNEKLSNETFDGTTVTPVNEYSTLTVTADRHHNGALFRCEAVLHLGPELNLTTASLPYPAVVHYCPLILTPAEVVVRFGDPVSVNCSVASTTDFLGMGWEAAFGGTGFENKSSLTWTVEKVEEWNIKPQCNMTWKNGKQCSVTPNVTVYKTPDTVTLSGVDDGPMVERSAYMLNCNIDNVAPVQNLTVIWYRDNETLSTETFNGDTVTPVTVSSSLRLTPNRHHNGALFRCEAVLHLGPELNLTTTSLSDLICLFYHLTDCPLILTPAEVVVRFGDPVSVNCSVASTTDFLGMGWEAAFGGTGFEQKSSLTWTVEKVEEWNIKPQCYVTRKNGKQCSVTPDITVYKTPEKVAVSAVHGPMVNGREYMLNCTIFNVAPVQNLTVIWYRDNEKLSTETFNRNTVTPDNVSSSLRVTADRHHNGARFHCEAVQHLGPELNLNTTSLSHPAVVHYEPLIKNCSGPFSGVEGKFSLNMLSCRADGNPSPTIQWYYQNQEIDEHMLLNRSHSGEYTAVFENGIGRKNSSTDITIEYSPSFACDVHYEVRKGGSSKTLCEPEGLPRPKITWFKDGGEIPTPQRWTKHDSGNYSLRATNKHGTATHALHLNILCKFYCLELHFFVDVISGENVTLTCSADGNPPPKIQWKYKPMSNVILIETTVRRQSNISITRATSTNAGVYNCTATNKVGAVTRAVRMNPLYIWLPIVILLLILIILIIIYVRRRRNKQGEYHFVPGKATDGSDIPLSPTSNGVKT</sequence>
<keyword evidence="3" id="KW-0732">Signal</keyword>
<dbReference type="Ensembl" id="ENSSAUT00010046622.1">
    <property type="protein sequence ID" value="ENSSAUP00010044319.1"/>
    <property type="gene ID" value="ENSSAUG00010018542.1"/>
</dbReference>
<dbReference type="InterPro" id="IPR003599">
    <property type="entry name" value="Ig_sub"/>
</dbReference>
<feature type="domain" description="Ig-like" evidence="12">
    <location>
        <begin position="768"/>
        <end position="839"/>
    </location>
</feature>
<reference evidence="13" key="2">
    <citation type="submission" date="2025-08" db="UniProtKB">
        <authorList>
            <consortium name="Ensembl"/>
        </authorList>
    </citation>
    <scope>IDENTIFICATION</scope>
</reference>
<dbReference type="InterPro" id="IPR013162">
    <property type="entry name" value="CD80_C2-set"/>
</dbReference>
<dbReference type="Pfam" id="PF07654">
    <property type="entry name" value="C1-set"/>
    <property type="match status" value="1"/>
</dbReference>
<dbReference type="Pfam" id="PF08205">
    <property type="entry name" value="C2-set_2"/>
    <property type="match status" value="1"/>
</dbReference>
<feature type="domain" description="Ig-like" evidence="12">
    <location>
        <begin position="106"/>
        <end position="187"/>
    </location>
</feature>
<keyword evidence="2 11" id="KW-0812">Transmembrane</keyword>
<dbReference type="InterPro" id="IPR003987">
    <property type="entry name" value="ICAM_VCAM_N"/>
</dbReference>
<name>A0A671WZM6_SPAAU</name>
<keyword evidence="6 11" id="KW-1133">Transmembrane helix</keyword>
<dbReference type="AlphaFoldDB" id="A0A671WZM6"/>
<dbReference type="GeneTree" id="ENSGT00940000159005"/>
<evidence type="ECO:0000256" key="5">
    <source>
        <dbReference type="ARBA" id="ARBA00022889"/>
    </source>
</evidence>
<keyword evidence="7 11" id="KW-0472">Membrane</keyword>
<keyword evidence="14" id="KW-1185">Reference proteome</keyword>
<evidence type="ECO:0000256" key="1">
    <source>
        <dbReference type="ARBA" id="ARBA00004479"/>
    </source>
</evidence>
<dbReference type="SMART" id="SM00409">
    <property type="entry name" value="IG"/>
    <property type="match status" value="5"/>
</dbReference>
<evidence type="ECO:0000256" key="3">
    <source>
        <dbReference type="ARBA" id="ARBA00022729"/>
    </source>
</evidence>
<organism evidence="13 14">
    <name type="scientific">Sparus aurata</name>
    <name type="common">Gilthead sea bream</name>
    <dbReference type="NCBI Taxonomy" id="8175"/>
    <lineage>
        <taxon>Eukaryota</taxon>
        <taxon>Metazoa</taxon>
        <taxon>Chordata</taxon>
        <taxon>Craniata</taxon>
        <taxon>Vertebrata</taxon>
        <taxon>Euteleostomi</taxon>
        <taxon>Actinopterygii</taxon>
        <taxon>Neopterygii</taxon>
        <taxon>Teleostei</taxon>
        <taxon>Neoteleostei</taxon>
        <taxon>Acanthomorphata</taxon>
        <taxon>Eupercaria</taxon>
        <taxon>Spariformes</taxon>
        <taxon>Sparidae</taxon>
        <taxon>Sparus</taxon>
    </lineage>
</organism>
<evidence type="ECO:0000259" key="12">
    <source>
        <dbReference type="PROSITE" id="PS50835"/>
    </source>
</evidence>
<evidence type="ECO:0000256" key="7">
    <source>
        <dbReference type="ARBA" id="ARBA00023136"/>
    </source>
</evidence>
<dbReference type="GO" id="GO:0098609">
    <property type="term" value="P:cell-cell adhesion"/>
    <property type="evidence" value="ECO:0007669"/>
    <property type="project" value="InterPro"/>
</dbReference>
<dbReference type="GO" id="GO:0005178">
    <property type="term" value="F:integrin binding"/>
    <property type="evidence" value="ECO:0007669"/>
    <property type="project" value="InterPro"/>
</dbReference>
<keyword evidence="8" id="KW-1015">Disulfide bond</keyword>
<evidence type="ECO:0000256" key="2">
    <source>
        <dbReference type="ARBA" id="ARBA00022692"/>
    </source>
</evidence>
<dbReference type="InterPro" id="IPR003598">
    <property type="entry name" value="Ig_sub2"/>
</dbReference>
<dbReference type="Pfam" id="PF13927">
    <property type="entry name" value="Ig_3"/>
    <property type="match status" value="1"/>
</dbReference>
<proteinExistence type="predicted"/>
<dbReference type="InterPro" id="IPR036179">
    <property type="entry name" value="Ig-like_dom_sf"/>
</dbReference>
<dbReference type="SMART" id="SM00408">
    <property type="entry name" value="IGc2"/>
    <property type="match status" value="3"/>
</dbReference>
<dbReference type="InterPro" id="IPR047012">
    <property type="entry name" value="ICAM_VCAM"/>
</dbReference>
<evidence type="ECO:0000313" key="14">
    <source>
        <dbReference type="Proteomes" id="UP000472265"/>
    </source>
</evidence>
<dbReference type="PANTHER" id="PTHR13771">
    <property type="entry name" value="INTERCELLULAR ADHESION MOLECULE"/>
    <property type="match status" value="1"/>
</dbReference>
<comment type="subcellular location">
    <subcellularLocation>
        <location evidence="1">Membrane</location>
        <topology evidence="1">Single-pass type I membrane protein</topology>
    </subcellularLocation>
</comment>